<reference evidence="1" key="1">
    <citation type="submission" date="2021-01" db="EMBL/GenBank/DDBJ databases">
        <title>Active Sulfur Cycling in an Early Earth Analoge.</title>
        <authorList>
            <person name="Hahn C.R."/>
            <person name="Youssef N.H."/>
            <person name="Elshahed M."/>
        </authorList>
    </citation>
    <scope>NUCLEOTIDE SEQUENCE</scope>
    <source>
        <strain evidence="1">Zod_Metabat.1151</strain>
    </source>
</reference>
<accession>A0A938YND5</accession>
<dbReference type="Proteomes" id="UP000809243">
    <property type="component" value="Unassembled WGS sequence"/>
</dbReference>
<sequence>MQFAPSFATPVLMEMKPGQDGSVESYYYVTDATTGLAIPSPLQSYMNFWTGTGSTMGERPLACLDFGGSLLPYRWQDSKAASTSCAASRERESFGYSYLGANPEDALYFESIFFVPFNESYVLNPACRNSSQFYSPAESTLASGLVSLSRQSTARQISSVQNVIDLVGQELVCVTTDEESIKFWWNPQKVLSELEPVKEGINPGWDQDLACAVAPN</sequence>
<proteinExistence type="predicted"/>
<comment type="caution">
    <text evidence="1">The sequence shown here is derived from an EMBL/GenBank/DDBJ whole genome shotgun (WGS) entry which is preliminary data.</text>
</comment>
<evidence type="ECO:0000313" key="2">
    <source>
        <dbReference type="Proteomes" id="UP000809243"/>
    </source>
</evidence>
<name>A0A938YND5_9ARCH</name>
<evidence type="ECO:0000313" key="1">
    <source>
        <dbReference type="EMBL" id="MBN2067358.1"/>
    </source>
</evidence>
<protein>
    <submittedName>
        <fullName evidence="1">Uncharacterized protein</fullName>
    </submittedName>
</protein>
<dbReference type="EMBL" id="JAFGDB010000044">
    <property type="protein sequence ID" value="MBN2067358.1"/>
    <property type="molecule type" value="Genomic_DNA"/>
</dbReference>
<feature type="non-terminal residue" evidence="1">
    <location>
        <position position="1"/>
    </location>
</feature>
<dbReference type="AlphaFoldDB" id="A0A938YND5"/>
<organism evidence="1 2">
    <name type="scientific">Candidatus Iainarchaeum sp</name>
    <dbReference type="NCBI Taxonomy" id="3101447"/>
    <lineage>
        <taxon>Archaea</taxon>
        <taxon>Candidatus Iainarchaeota</taxon>
        <taxon>Candidatus Iainarchaeia</taxon>
        <taxon>Candidatus Iainarchaeales</taxon>
        <taxon>Candidatus Iainarchaeaceae</taxon>
        <taxon>Candidatus Iainarchaeum</taxon>
    </lineage>
</organism>
<gene>
    <name evidence="1" type="ORF">JW744_02730</name>
</gene>